<evidence type="ECO:0000256" key="9">
    <source>
        <dbReference type="SAM" id="MobiDB-lite"/>
    </source>
</evidence>
<accession>A0ABS3XA90</accession>
<evidence type="ECO:0000313" key="13">
    <source>
        <dbReference type="EMBL" id="MBO8192305.1"/>
    </source>
</evidence>
<evidence type="ECO:0000256" key="8">
    <source>
        <dbReference type="ARBA" id="ARBA00023012"/>
    </source>
</evidence>
<dbReference type="InterPro" id="IPR011712">
    <property type="entry name" value="Sig_transdc_His_kin_sub3_dim/P"/>
</dbReference>
<evidence type="ECO:0000256" key="2">
    <source>
        <dbReference type="ARBA" id="ARBA00012438"/>
    </source>
</evidence>
<gene>
    <name evidence="13" type="ORF">ITI46_11595</name>
</gene>
<proteinExistence type="predicted"/>
<dbReference type="Gene3D" id="3.30.565.10">
    <property type="entry name" value="Histidine kinase-like ATPase, C-terminal domain"/>
    <property type="match status" value="1"/>
</dbReference>
<evidence type="ECO:0000256" key="10">
    <source>
        <dbReference type="SAM" id="Phobius"/>
    </source>
</evidence>
<dbReference type="Gene3D" id="1.20.5.1930">
    <property type="match status" value="1"/>
</dbReference>
<keyword evidence="6 13" id="KW-0418">Kinase</keyword>
<dbReference type="EC" id="2.7.13.3" evidence="2"/>
<evidence type="ECO:0000256" key="3">
    <source>
        <dbReference type="ARBA" id="ARBA00022553"/>
    </source>
</evidence>
<comment type="caution">
    <text evidence="13">The sequence shown here is derived from an EMBL/GenBank/DDBJ whole genome shotgun (WGS) entry which is preliminary data.</text>
</comment>
<sequence>MTWSVPWSWLQGTPREALNTPVPGRVSGLHLALLPRLLPPGYGRWVISRTVLEALGRAPLRFPLTAWPWRSLVYLLTGGGLAAAVYLTVAAMLAAPFGRVTGVLCSVLAIGFGAALSGPLERWRLGLVELDGPLPPRGRRTYGYGAVSVLAVAWADLAVALVSLGIPGILLLSPLQPTATSWEKVTGPIAGAMLLIVATYPIGAWAGVRGAVTRSVLAPKDGELREVVRSRARLVDAFETERRRIERDLHDGAQQRLVALNVRLGLATLDLPEGSVAAKEVGEAHALAKEALAELRELIRNVHPQVLSERGLHAAVRDIAGRSPIPVDLDIELPGRLPAAAETTAFFVTSEALTNAAKHSGAARCRVRTRVQEGVLHLEVTDNGVGGAEIKAGSGLTGLADRIAAADGRMFLSSPRGGPTRLRAEIPCRPSALSES</sequence>
<feature type="domain" description="Signal transduction histidine kinase subgroup 3 dimerisation and phosphoacceptor" evidence="12">
    <location>
        <begin position="241"/>
        <end position="307"/>
    </location>
</feature>
<evidence type="ECO:0000313" key="14">
    <source>
        <dbReference type="Proteomes" id="UP001519064"/>
    </source>
</evidence>
<feature type="transmembrane region" description="Helical" evidence="10">
    <location>
        <begin position="100"/>
        <end position="120"/>
    </location>
</feature>
<feature type="domain" description="Histidine kinase/HSP90-like ATPase" evidence="11">
    <location>
        <begin position="346"/>
        <end position="427"/>
    </location>
</feature>
<dbReference type="InterPro" id="IPR003594">
    <property type="entry name" value="HATPase_dom"/>
</dbReference>
<dbReference type="CDD" id="cd16917">
    <property type="entry name" value="HATPase_UhpB-NarQ-NarX-like"/>
    <property type="match status" value="1"/>
</dbReference>
<dbReference type="InterPro" id="IPR050482">
    <property type="entry name" value="Sensor_HK_TwoCompSys"/>
</dbReference>
<keyword evidence="14" id="KW-1185">Reference proteome</keyword>
<evidence type="ECO:0000259" key="11">
    <source>
        <dbReference type="Pfam" id="PF02518"/>
    </source>
</evidence>
<evidence type="ECO:0000256" key="5">
    <source>
        <dbReference type="ARBA" id="ARBA00022741"/>
    </source>
</evidence>
<protein>
    <recommendedName>
        <fullName evidence="2">histidine kinase</fullName>
        <ecNumber evidence="2">2.7.13.3</ecNumber>
    </recommendedName>
</protein>
<keyword evidence="8" id="KW-0902">Two-component regulatory system</keyword>
<evidence type="ECO:0000256" key="6">
    <source>
        <dbReference type="ARBA" id="ARBA00022777"/>
    </source>
</evidence>
<feature type="transmembrane region" description="Helical" evidence="10">
    <location>
        <begin position="141"/>
        <end position="169"/>
    </location>
</feature>
<dbReference type="GO" id="GO:0016301">
    <property type="term" value="F:kinase activity"/>
    <property type="evidence" value="ECO:0007669"/>
    <property type="project" value="UniProtKB-KW"/>
</dbReference>
<evidence type="ECO:0000256" key="4">
    <source>
        <dbReference type="ARBA" id="ARBA00022679"/>
    </source>
</evidence>
<keyword evidence="3" id="KW-0597">Phosphoprotein</keyword>
<keyword evidence="7" id="KW-0067">ATP-binding</keyword>
<dbReference type="InterPro" id="IPR036890">
    <property type="entry name" value="HATPase_C_sf"/>
</dbReference>
<dbReference type="Proteomes" id="UP001519064">
    <property type="component" value="Unassembled WGS sequence"/>
</dbReference>
<organism evidence="13 14">
    <name type="scientific">Streptomyces oryzae</name>
    <dbReference type="NCBI Taxonomy" id="1434886"/>
    <lineage>
        <taxon>Bacteria</taxon>
        <taxon>Bacillati</taxon>
        <taxon>Actinomycetota</taxon>
        <taxon>Actinomycetes</taxon>
        <taxon>Kitasatosporales</taxon>
        <taxon>Streptomycetaceae</taxon>
        <taxon>Streptomyces</taxon>
    </lineage>
</organism>
<keyword evidence="10" id="KW-0812">Transmembrane</keyword>
<dbReference type="PANTHER" id="PTHR24421:SF10">
    <property type="entry name" value="NITRATE_NITRITE SENSOR PROTEIN NARQ"/>
    <property type="match status" value="1"/>
</dbReference>
<dbReference type="SUPFAM" id="SSF55874">
    <property type="entry name" value="ATPase domain of HSP90 chaperone/DNA topoisomerase II/histidine kinase"/>
    <property type="match status" value="1"/>
</dbReference>
<dbReference type="PANTHER" id="PTHR24421">
    <property type="entry name" value="NITRATE/NITRITE SENSOR PROTEIN NARX-RELATED"/>
    <property type="match status" value="1"/>
</dbReference>
<feature type="region of interest" description="Disordered" evidence="9">
    <location>
        <begin position="414"/>
        <end position="436"/>
    </location>
</feature>
<keyword evidence="4" id="KW-0808">Transferase</keyword>
<dbReference type="EMBL" id="JADKMA010000046">
    <property type="protein sequence ID" value="MBO8192305.1"/>
    <property type="molecule type" value="Genomic_DNA"/>
</dbReference>
<keyword evidence="10" id="KW-0472">Membrane</keyword>
<dbReference type="Pfam" id="PF07730">
    <property type="entry name" value="HisKA_3"/>
    <property type="match status" value="1"/>
</dbReference>
<comment type="catalytic activity">
    <reaction evidence="1">
        <text>ATP + protein L-histidine = ADP + protein N-phospho-L-histidine.</text>
        <dbReference type="EC" id="2.7.13.3"/>
    </reaction>
</comment>
<keyword evidence="10" id="KW-1133">Transmembrane helix</keyword>
<evidence type="ECO:0000256" key="1">
    <source>
        <dbReference type="ARBA" id="ARBA00000085"/>
    </source>
</evidence>
<feature type="transmembrane region" description="Helical" evidence="10">
    <location>
        <begin position="189"/>
        <end position="208"/>
    </location>
</feature>
<reference evidence="13 14" key="1">
    <citation type="submission" date="2020-11" db="EMBL/GenBank/DDBJ databases">
        <title>Streptomyces spirodelae sp. nov., isolated from duckweed.</title>
        <authorList>
            <person name="Saimee Y."/>
            <person name="Duangmal K."/>
        </authorList>
    </citation>
    <scope>NUCLEOTIDE SEQUENCE [LARGE SCALE GENOMIC DNA]</scope>
    <source>
        <strain evidence="13 14">S16-07</strain>
    </source>
</reference>
<name>A0ABS3XA90_9ACTN</name>
<feature type="transmembrane region" description="Helical" evidence="10">
    <location>
        <begin position="72"/>
        <end position="94"/>
    </location>
</feature>
<dbReference type="Pfam" id="PF02518">
    <property type="entry name" value="HATPase_c"/>
    <property type="match status" value="1"/>
</dbReference>
<evidence type="ECO:0000256" key="7">
    <source>
        <dbReference type="ARBA" id="ARBA00022840"/>
    </source>
</evidence>
<evidence type="ECO:0000259" key="12">
    <source>
        <dbReference type="Pfam" id="PF07730"/>
    </source>
</evidence>
<keyword evidence="5" id="KW-0547">Nucleotide-binding</keyword>